<dbReference type="SUPFAM" id="SSF103657">
    <property type="entry name" value="BAR/IMD domain-like"/>
    <property type="match status" value="1"/>
</dbReference>
<dbReference type="GO" id="GO:0005096">
    <property type="term" value="F:GTPase activator activity"/>
    <property type="evidence" value="ECO:0007669"/>
    <property type="project" value="UniProtKB-KW"/>
</dbReference>
<dbReference type="Gene3D" id="1.10.555.10">
    <property type="entry name" value="Rho GTPase activation protein"/>
    <property type="match status" value="1"/>
</dbReference>
<feature type="compositionally biased region" description="Low complexity" evidence="4">
    <location>
        <begin position="437"/>
        <end position="452"/>
    </location>
</feature>
<dbReference type="InterPro" id="IPR008936">
    <property type="entry name" value="Rho_GTPase_activation_prot"/>
</dbReference>
<keyword evidence="2 3" id="KW-0175">Coiled coil</keyword>
<dbReference type="Pfam" id="PF00611">
    <property type="entry name" value="FCH"/>
    <property type="match status" value="1"/>
</dbReference>
<evidence type="ECO:0000259" key="5">
    <source>
        <dbReference type="PROSITE" id="PS50238"/>
    </source>
</evidence>
<dbReference type="PROSITE" id="PS51741">
    <property type="entry name" value="F_BAR"/>
    <property type="match status" value="1"/>
</dbReference>
<dbReference type="GO" id="GO:0005938">
    <property type="term" value="C:cell cortex"/>
    <property type="evidence" value="ECO:0007669"/>
    <property type="project" value="UniProtKB-ARBA"/>
</dbReference>
<dbReference type="SMART" id="SM00055">
    <property type="entry name" value="FCH"/>
    <property type="match status" value="1"/>
</dbReference>
<dbReference type="AlphaFoldDB" id="A0A6A5U249"/>
<evidence type="ECO:0000256" key="1">
    <source>
        <dbReference type="ARBA" id="ARBA00022468"/>
    </source>
</evidence>
<feature type="compositionally biased region" description="Low complexity" evidence="4">
    <location>
        <begin position="402"/>
        <end position="414"/>
    </location>
</feature>
<reference evidence="7" key="1">
    <citation type="journal article" date="2020" name="Stud. Mycol.">
        <title>101 Dothideomycetes genomes: a test case for predicting lifestyles and emergence of pathogens.</title>
        <authorList>
            <person name="Haridas S."/>
            <person name="Albert R."/>
            <person name="Binder M."/>
            <person name="Bloem J."/>
            <person name="Labutti K."/>
            <person name="Salamov A."/>
            <person name="Andreopoulos B."/>
            <person name="Baker S."/>
            <person name="Barry K."/>
            <person name="Bills G."/>
            <person name="Bluhm B."/>
            <person name="Cannon C."/>
            <person name="Castanera R."/>
            <person name="Culley D."/>
            <person name="Daum C."/>
            <person name="Ezra D."/>
            <person name="Gonzalez J."/>
            <person name="Henrissat B."/>
            <person name="Kuo A."/>
            <person name="Liang C."/>
            <person name="Lipzen A."/>
            <person name="Lutzoni F."/>
            <person name="Magnuson J."/>
            <person name="Mondo S."/>
            <person name="Nolan M."/>
            <person name="Ohm R."/>
            <person name="Pangilinan J."/>
            <person name="Park H.-J."/>
            <person name="Ramirez L."/>
            <person name="Alfaro M."/>
            <person name="Sun H."/>
            <person name="Tritt A."/>
            <person name="Yoshinaga Y."/>
            <person name="Zwiers L.-H."/>
            <person name="Turgeon B."/>
            <person name="Goodwin S."/>
            <person name="Spatafora J."/>
            <person name="Crous P."/>
            <person name="Grigoriev I."/>
        </authorList>
    </citation>
    <scope>NUCLEOTIDE SEQUENCE</scope>
    <source>
        <strain evidence="7">CBS 675.92</strain>
    </source>
</reference>
<feature type="region of interest" description="Disordered" evidence="4">
    <location>
        <begin position="1"/>
        <end position="62"/>
    </location>
</feature>
<feature type="compositionally biased region" description="Low complexity" evidence="4">
    <location>
        <begin position="19"/>
        <end position="43"/>
    </location>
</feature>
<name>A0A6A5U249_9PLEO</name>
<evidence type="ECO:0000256" key="2">
    <source>
        <dbReference type="PROSITE-ProRule" id="PRU01077"/>
    </source>
</evidence>
<feature type="region of interest" description="Disordered" evidence="4">
    <location>
        <begin position="364"/>
        <end position="482"/>
    </location>
</feature>
<dbReference type="Pfam" id="PF00620">
    <property type="entry name" value="RhoGAP"/>
    <property type="match status" value="1"/>
</dbReference>
<dbReference type="PANTHER" id="PTHR23176:SF136">
    <property type="entry name" value="RHO GTPASE ACTIVATOR (RGD1)"/>
    <property type="match status" value="1"/>
</dbReference>
<feature type="coiled-coil region" evidence="3">
    <location>
        <begin position="185"/>
        <end position="219"/>
    </location>
</feature>
<feature type="domain" description="F-BAR" evidence="6">
    <location>
        <begin position="67"/>
        <end position="333"/>
    </location>
</feature>
<accession>A0A6A5U249</accession>
<dbReference type="InterPro" id="IPR000198">
    <property type="entry name" value="RhoGAP_dom"/>
</dbReference>
<evidence type="ECO:0000313" key="8">
    <source>
        <dbReference type="Proteomes" id="UP000800035"/>
    </source>
</evidence>
<feature type="region of interest" description="Disordered" evidence="4">
    <location>
        <begin position="221"/>
        <end position="249"/>
    </location>
</feature>
<dbReference type="SMART" id="SM00324">
    <property type="entry name" value="RhoGAP"/>
    <property type="match status" value="1"/>
</dbReference>
<dbReference type="InterPro" id="IPR001060">
    <property type="entry name" value="FCH_dom"/>
</dbReference>
<evidence type="ECO:0000313" key="7">
    <source>
        <dbReference type="EMBL" id="KAF1958738.1"/>
    </source>
</evidence>
<proteinExistence type="predicted"/>
<dbReference type="CDD" id="cd07652">
    <property type="entry name" value="F-BAR_Rgd1"/>
    <property type="match status" value="1"/>
</dbReference>
<keyword evidence="8" id="KW-1185">Reference proteome</keyword>
<evidence type="ECO:0000256" key="3">
    <source>
        <dbReference type="SAM" id="Coils"/>
    </source>
</evidence>
<dbReference type="PANTHER" id="PTHR23176">
    <property type="entry name" value="RHO/RAC/CDC GTPASE-ACTIVATING PROTEIN"/>
    <property type="match status" value="1"/>
</dbReference>
<dbReference type="FunFam" id="1.20.1270.60:FF:000063">
    <property type="entry name" value="Rho GTPase activator"/>
    <property type="match status" value="1"/>
</dbReference>
<protein>
    <submittedName>
        <fullName evidence="7">RhoGAP-domain-containing protein</fullName>
    </submittedName>
</protein>
<evidence type="ECO:0000256" key="4">
    <source>
        <dbReference type="SAM" id="MobiDB-lite"/>
    </source>
</evidence>
<dbReference type="SUPFAM" id="SSF48350">
    <property type="entry name" value="GTPase activation domain, GAP"/>
    <property type="match status" value="1"/>
</dbReference>
<sequence>MAAPPTLPPMEDTDSFNPDFTSTANANTNAHTDADRPASSPVDSAPPPTAPTAAQPHECKQDPQIQQKVQDVLHSDIGVNTLLNRLKASIASTRDFASCLKRRGQTEEEHAASLKKLSRMTLDNIRKPEGRHESFQTQFEHVMHANERIADHGTQFGLALHAMHENLLQLANKMDGSRKTWKQQGLAAEQKVQDAEKLMEKAKAKYDQLAEDLDRVKTGDTGAGRKFGLKGPKSAAQHEEDLQRKVQAADQDYASKVQAAQSSRKELVSTTRPQAVAALVELIREIDAALTMEMQKYASFNEKLVVNNGQVVSPQPLKGSTAHPPPSINQLIYQINNEKDFDEYILKFAAKVPSVRSDLHYVKHPTQAPTQAQPTPPAAASGGRRASTQLQNQPPPSFGLHQQSESAPSPAQYQPAPPQSEPVQQSSYQSYNTGFVQQQQHPTQPQQPYQSQYGASTYSPVAQNPYSQPEYPKGPAGQATAQQSSGVLYNNSSPPVNPVFGVSLDQLFARDGSPVPLVVYQCIQAVDLYGLEVEGIYRIPGTSSHIQAMKSLFDSDASQVDFRNPEAFQHDVNSVAGLLKQFFRELPDPLLTREFYSKFIDAARMEDETMRRDSMHAHINALPDPNYATLRALMLHLHRVQQSSEVNRMSTANLGICWAPSIMGPHQGSNMSDAGLQARVVMTILDNVLQIFDED</sequence>
<dbReference type="InterPro" id="IPR050729">
    <property type="entry name" value="Rho-GAP"/>
</dbReference>
<dbReference type="PROSITE" id="PS50238">
    <property type="entry name" value="RHOGAP"/>
    <property type="match status" value="1"/>
</dbReference>
<evidence type="ECO:0000259" key="6">
    <source>
        <dbReference type="PROSITE" id="PS51741"/>
    </source>
</evidence>
<dbReference type="Proteomes" id="UP000800035">
    <property type="component" value="Unassembled WGS sequence"/>
</dbReference>
<dbReference type="InterPro" id="IPR031160">
    <property type="entry name" value="F_BAR_dom"/>
</dbReference>
<dbReference type="GO" id="GO:0007165">
    <property type="term" value="P:signal transduction"/>
    <property type="evidence" value="ECO:0007669"/>
    <property type="project" value="InterPro"/>
</dbReference>
<feature type="compositionally biased region" description="Polar residues" evidence="4">
    <location>
        <begin position="423"/>
        <end position="436"/>
    </location>
</feature>
<dbReference type="EMBL" id="ML976986">
    <property type="protein sequence ID" value="KAF1958738.1"/>
    <property type="molecule type" value="Genomic_DNA"/>
</dbReference>
<feature type="domain" description="Rho-GAP" evidence="5">
    <location>
        <begin position="502"/>
        <end position="692"/>
    </location>
</feature>
<gene>
    <name evidence="7" type="ORF">CC80DRAFT_490546</name>
</gene>
<keyword evidence="1" id="KW-0343">GTPase activation</keyword>
<organism evidence="7 8">
    <name type="scientific">Byssothecium circinans</name>
    <dbReference type="NCBI Taxonomy" id="147558"/>
    <lineage>
        <taxon>Eukaryota</taxon>
        <taxon>Fungi</taxon>
        <taxon>Dikarya</taxon>
        <taxon>Ascomycota</taxon>
        <taxon>Pezizomycotina</taxon>
        <taxon>Dothideomycetes</taxon>
        <taxon>Pleosporomycetidae</taxon>
        <taxon>Pleosporales</taxon>
        <taxon>Massarineae</taxon>
        <taxon>Massarinaceae</taxon>
        <taxon>Byssothecium</taxon>
    </lineage>
</organism>
<feature type="compositionally biased region" description="Polar residues" evidence="4">
    <location>
        <begin position="453"/>
        <end position="467"/>
    </location>
</feature>
<dbReference type="OrthoDB" id="437889at2759"/>
<dbReference type="InterPro" id="IPR027267">
    <property type="entry name" value="AH/BAR_dom_sf"/>
</dbReference>
<dbReference type="Gene3D" id="1.20.1270.60">
    <property type="entry name" value="Arfaptin homology (AH) domain/BAR domain"/>
    <property type="match status" value="1"/>
</dbReference>